<feature type="transmembrane region" description="Helical" evidence="1">
    <location>
        <begin position="6"/>
        <end position="25"/>
    </location>
</feature>
<evidence type="ECO:0000313" key="2">
    <source>
        <dbReference type="EMBL" id="MBB5327808.1"/>
    </source>
</evidence>
<reference evidence="2 3" key="1">
    <citation type="submission" date="2020-08" db="EMBL/GenBank/DDBJ databases">
        <title>Genomic Encyclopedia of Type Strains, Phase IV (KMG-V): Genome sequencing to study the core and pangenomes of soil and plant-associated prokaryotes.</title>
        <authorList>
            <person name="Whitman W."/>
        </authorList>
    </citation>
    <scope>NUCLEOTIDE SEQUENCE [LARGE SCALE GENOMIC DNA]</scope>
    <source>
        <strain evidence="2 3">X5P2</strain>
    </source>
</reference>
<dbReference type="RefSeq" id="WP_183974848.1">
    <property type="nucleotide sequence ID" value="NZ_JACHEB010000003.1"/>
</dbReference>
<name>A0A9X0QCM5_9BACT</name>
<gene>
    <name evidence="2" type="ORF">HDF14_001414</name>
</gene>
<keyword evidence="3" id="KW-1185">Reference proteome</keyword>
<evidence type="ECO:0008006" key="4">
    <source>
        <dbReference type="Google" id="ProtNLM"/>
    </source>
</evidence>
<dbReference type="Proteomes" id="UP000535182">
    <property type="component" value="Unassembled WGS sequence"/>
</dbReference>
<evidence type="ECO:0000313" key="3">
    <source>
        <dbReference type="Proteomes" id="UP000535182"/>
    </source>
</evidence>
<comment type="caution">
    <text evidence="2">The sequence shown here is derived from an EMBL/GenBank/DDBJ whole genome shotgun (WGS) entry which is preliminary data.</text>
</comment>
<accession>A0A9X0QCM5</accession>
<dbReference type="PROSITE" id="PS51257">
    <property type="entry name" value="PROKAR_LIPOPROTEIN"/>
    <property type="match status" value="1"/>
</dbReference>
<sequence>MRRTLTILMVAIVSFVLGVGCMYLVKRQPKAPASDGWITVSVIDPIGYSLDYPIDTHPTPKAMGLTGKIKFLTRDNGNQLGFILKIPIEPVPTKTLPIKDQQEEKLANGFTFGPPDQLHLEGQFDFILKDSDGFVLQKISATEQNLAAGSDNPTQGTADGIIPPSIVERTKQVQASFLVKSCYPCK</sequence>
<evidence type="ECO:0000256" key="1">
    <source>
        <dbReference type="SAM" id="Phobius"/>
    </source>
</evidence>
<keyword evidence="1" id="KW-1133">Transmembrane helix</keyword>
<dbReference type="AlphaFoldDB" id="A0A9X0QCM5"/>
<organism evidence="2 3">
    <name type="scientific">Tunturiibacter gelidiferens</name>
    <dbReference type="NCBI Taxonomy" id="3069689"/>
    <lineage>
        <taxon>Bacteria</taxon>
        <taxon>Pseudomonadati</taxon>
        <taxon>Acidobacteriota</taxon>
        <taxon>Terriglobia</taxon>
        <taxon>Terriglobales</taxon>
        <taxon>Acidobacteriaceae</taxon>
        <taxon>Tunturiibacter</taxon>
    </lineage>
</organism>
<dbReference type="EMBL" id="JACHEB010000003">
    <property type="protein sequence ID" value="MBB5327808.1"/>
    <property type="molecule type" value="Genomic_DNA"/>
</dbReference>
<proteinExistence type="predicted"/>
<keyword evidence="1" id="KW-0472">Membrane</keyword>
<keyword evidence="1" id="KW-0812">Transmembrane</keyword>
<protein>
    <recommendedName>
        <fullName evidence="4">Lipoprotein</fullName>
    </recommendedName>
</protein>